<dbReference type="EMBL" id="BQNB010012373">
    <property type="protein sequence ID" value="GJT02756.1"/>
    <property type="molecule type" value="Genomic_DNA"/>
</dbReference>
<feature type="domain" description="Reverse transcriptase Ty1/copia-type" evidence="2">
    <location>
        <begin position="174"/>
        <end position="246"/>
    </location>
</feature>
<evidence type="ECO:0000313" key="3">
    <source>
        <dbReference type="EMBL" id="GJT02756.1"/>
    </source>
</evidence>
<feature type="compositionally biased region" description="Polar residues" evidence="1">
    <location>
        <begin position="51"/>
        <end position="60"/>
    </location>
</feature>
<keyword evidence="4" id="KW-1185">Reference proteome</keyword>
<evidence type="ECO:0000256" key="1">
    <source>
        <dbReference type="SAM" id="MobiDB-lite"/>
    </source>
</evidence>
<evidence type="ECO:0000259" key="2">
    <source>
        <dbReference type="Pfam" id="PF07727"/>
    </source>
</evidence>
<protein>
    <submittedName>
        <fullName evidence="3">Retrovirus-related pol polyprotein from transposon TNT 1-94</fullName>
    </submittedName>
</protein>
<organism evidence="3 4">
    <name type="scientific">Tanacetum coccineum</name>
    <dbReference type="NCBI Taxonomy" id="301880"/>
    <lineage>
        <taxon>Eukaryota</taxon>
        <taxon>Viridiplantae</taxon>
        <taxon>Streptophyta</taxon>
        <taxon>Embryophyta</taxon>
        <taxon>Tracheophyta</taxon>
        <taxon>Spermatophyta</taxon>
        <taxon>Magnoliopsida</taxon>
        <taxon>eudicotyledons</taxon>
        <taxon>Gunneridae</taxon>
        <taxon>Pentapetalae</taxon>
        <taxon>asterids</taxon>
        <taxon>campanulids</taxon>
        <taxon>Asterales</taxon>
        <taxon>Asteraceae</taxon>
        <taxon>Asteroideae</taxon>
        <taxon>Anthemideae</taxon>
        <taxon>Anthemidinae</taxon>
        <taxon>Tanacetum</taxon>
    </lineage>
</organism>
<dbReference type="InterPro" id="IPR013103">
    <property type="entry name" value="RVT_2"/>
</dbReference>
<reference evidence="3" key="2">
    <citation type="submission" date="2022-01" db="EMBL/GenBank/DDBJ databases">
        <authorList>
            <person name="Yamashiro T."/>
            <person name="Shiraishi A."/>
            <person name="Satake H."/>
            <person name="Nakayama K."/>
        </authorList>
    </citation>
    <scope>NUCLEOTIDE SEQUENCE</scope>
</reference>
<dbReference type="Pfam" id="PF07727">
    <property type="entry name" value="RVT_2"/>
    <property type="match status" value="1"/>
</dbReference>
<accession>A0ABQ5AKA0</accession>
<comment type="caution">
    <text evidence="3">The sequence shown here is derived from an EMBL/GenBank/DDBJ whole genome shotgun (WGS) entry which is preliminary data.</text>
</comment>
<reference evidence="3" key="1">
    <citation type="journal article" date="2022" name="Int. J. Mol. Sci.">
        <title>Draft Genome of Tanacetum Coccineum: Genomic Comparison of Closely Related Tanacetum-Family Plants.</title>
        <authorList>
            <person name="Yamashiro T."/>
            <person name="Shiraishi A."/>
            <person name="Nakayama K."/>
            <person name="Satake H."/>
        </authorList>
    </citation>
    <scope>NUCLEOTIDE SEQUENCE</scope>
</reference>
<sequence>MPNPPSPTPYVPPTKKDRDILFQPMIDEYFSPPPSVVSLVPAVVAPEPADSTGSPSSTPVVQDVPSPSTSQTPQESQSLVISPGVVEEFHDIEVAHLDNNPFFGVPIPYPNSEESSSRDVIPNNVHSVNQPHEHLTLFCYFNAFLSFVEPKNYKEALKESYWIEAIQEELNEVKSDELGGVLKNKARLVARGYRQEEGINFEESFAPVARLERIRIFIAYVAYMNMIVYQMDVKTVFLNGILREEV</sequence>
<feature type="region of interest" description="Disordered" evidence="1">
    <location>
        <begin position="46"/>
        <end position="78"/>
    </location>
</feature>
<gene>
    <name evidence="3" type="ORF">Tco_0823925</name>
</gene>
<dbReference type="Proteomes" id="UP001151760">
    <property type="component" value="Unassembled WGS sequence"/>
</dbReference>
<evidence type="ECO:0000313" key="4">
    <source>
        <dbReference type="Proteomes" id="UP001151760"/>
    </source>
</evidence>
<proteinExistence type="predicted"/>
<name>A0ABQ5AKA0_9ASTR</name>
<feature type="compositionally biased region" description="Low complexity" evidence="1">
    <location>
        <begin position="65"/>
        <end position="78"/>
    </location>
</feature>